<comment type="caution">
    <text evidence="1">The sequence shown here is derived from an EMBL/GenBank/DDBJ whole genome shotgun (WGS) entry which is preliminary data.</text>
</comment>
<dbReference type="EMBL" id="QZKI01000070">
    <property type="protein sequence ID" value="RJP70469.1"/>
    <property type="molecule type" value="Genomic_DNA"/>
</dbReference>
<dbReference type="InterPro" id="IPR011250">
    <property type="entry name" value="OMP/PagP_B-barrel"/>
</dbReference>
<evidence type="ECO:0000313" key="2">
    <source>
        <dbReference type="Proteomes" id="UP000285961"/>
    </source>
</evidence>
<dbReference type="SUPFAM" id="SSF56925">
    <property type="entry name" value="OMPA-like"/>
    <property type="match status" value="1"/>
</dbReference>
<proteinExistence type="predicted"/>
<evidence type="ECO:0008006" key="3">
    <source>
        <dbReference type="Google" id="ProtNLM"/>
    </source>
</evidence>
<protein>
    <recommendedName>
        <fullName evidence="3">Outer membrane protein beta-barrel domain-containing protein</fullName>
    </recommendedName>
</protein>
<dbReference type="Gene3D" id="2.40.160.20">
    <property type="match status" value="1"/>
</dbReference>
<accession>A0A419EYW7</accession>
<dbReference type="AlphaFoldDB" id="A0A419EYW7"/>
<reference evidence="1 2" key="1">
    <citation type="journal article" date="2017" name="ISME J.">
        <title>Energy and carbon metabolisms in a deep terrestrial subsurface fluid microbial community.</title>
        <authorList>
            <person name="Momper L."/>
            <person name="Jungbluth S.P."/>
            <person name="Lee M.D."/>
            <person name="Amend J.P."/>
        </authorList>
    </citation>
    <scope>NUCLEOTIDE SEQUENCE [LARGE SCALE GENOMIC DNA]</scope>
    <source>
        <strain evidence="1">SURF_17</strain>
    </source>
</reference>
<evidence type="ECO:0000313" key="1">
    <source>
        <dbReference type="EMBL" id="RJP70469.1"/>
    </source>
</evidence>
<organism evidence="1 2">
    <name type="scientific">Candidatus Abyssobacteria bacterium SURF_17</name>
    <dbReference type="NCBI Taxonomy" id="2093361"/>
    <lineage>
        <taxon>Bacteria</taxon>
        <taxon>Pseudomonadati</taxon>
        <taxon>Candidatus Hydrogenedentota</taxon>
        <taxon>Candidatus Abyssobacteria</taxon>
    </lineage>
</organism>
<gene>
    <name evidence="1" type="ORF">C4532_09270</name>
</gene>
<dbReference type="Proteomes" id="UP000285961">
    <property type="component" value="Unassembled WGS sequence"/>
</dbReference>
<name>A0A419EYW7_9BACT</name>
<sequence length="161" mass="17132">MREAMINVLIIVLLSGVSVSASNRPAGLRGIGPRVGFTINPDQIHLGGHLDLGDLSNNLMMMPNIEIGFGDDVTTVAPTFELDYRFRSDWGAWTPYLGGGVGPVFYSPDHGDSATELGLYLQFGIGKGSAASQSGHFFVEGKLGLADAPDFKATVGWTFGR</sequence>